<gene>
    <name evidence="1" type="ORF">Cme02nite_61890</name>
</gene>
<dbReference type="Proteomes" id="UP000660339">
    <property type="component" value="Unassembled WGS sequence"/>
</dbReference>
<keyword evidence="2" id="KW-1185">Reference proteome</keyword>
<comment type="caution">
    <text evidence="1">The sequence shown here is derived from an EMBL/GenBank/DDBJ whole genome shotgun (WGS) entry which is preliminary data.</text>
</comment>
<evidence type="ECO:0000313" key="1">
    <source>
        <dbReference type="EMBL" id="GIG17857.1"/>
    </source>
</evidence>
<dbReference type="EMBL" id="BONJ01000036">
    <property type="protein sequence ID" value="GIG17857.1"/>
    <property type="molecule type" value="Genomic_DNA"/>
</dbReference>
<reference evidence="1" key="1">
    <citation type="submission" date="2021-01" db="EMBL/GenBank/DDBJ databases">
        <title>Whole genome shotgun sequence of Catellatospora methionotrophica NBRC 14553.</title>
        <authorList>
            <person name="Komaki H."/>
            <person name="Tamura T."/>
        </authorList>
    </citation>
    <scope>NUCLEOTIDE SEQUENCE</scope>
    <source>
        <strain evidence="1">NBRC 14553</strain>
    </source>
</reference>
<name>A0A8J3LEK9_9ACTN</name>
<accession>A0A8J3LEK9</accession>
<protein>
    <submittedName>
        <fullName evidence="1">Uncharacterized protein</fullName>
    </submittedName>
</protein>
<dbReference type="AlphaFoldDB" id="A0A8J3LEK9"/>
<proteinExistence type="predicted"/>
<sequence length="78" mass="8442">MRTLLRVGWSRALSGPAALVARLLGVPRPRVRWKAYDRPYFGSAVATLTHHGRAATVTIEGTADGKGLSPALRYDLTP</sequence>
<evidence type="ECO:0000313" key="2">
    <source>
        <dbReference type="Proteomes" id="UP000660339"/>
    </source>
</evidence>
<organism evidence="1 2">
    <name type="scientific">Catellatospora methionotrophica</name>
    <dbReference type="NCBI Taxonomy" id="121620"/>
    <lineage>
        <taxon>Bacteria</taxon>
        <taxon>Bacillati</taxon>
        <taxon>Actinomycetota</taxon>
        <taxon>Actinomycetes</taxon>
        <taxon>Micromonosporales</taxon>
        <taxon>Micromonosporaceae</taxon>
        <taxon>Catellatospora</taxon>
    </lineage>
</organism>